<feature type="transmembrane region" description="Helical" evidence="6">
    <location>
        <begin position="49"/>
        <end position="71"/>
    </location>
</feature>
<dbReference type="PANTHER" id="PTHR23507">
    <property type="entry name" value="ZGC:174356"/>
    <property type="match status" value="1"/>
</dbReference>
<gene>
    <name evidence="7" type="ORF">RRF57_012514</name>
</gene>
<feature type="transmembrane region" description="Helical" evidence="6">
    <location>
        <begin position="411"/>
        <end position="444"/>
    </location>
</feature>
<evidence type="ECO:0000256" key="4">
    <source>
        <dbReference type="ARBA" id="ARBA00023136"/>
    </source>
</evidence>
<feature type="transmembrane region" description="Helical" evidence="6">
    <location>
        <begin position="148"/>
        <end position="178"/>
    </location>
</feature>
<feature type="transmembrane region" description="Helical" evidence="6">
    <location>
        <begin position="119"/>
        <end position="141"/>
    </location>
</feature>
<dbReference type="AlphaFoldDB" id="A0AAN7ZAS4"/>
<evidence type="ECO:0000256" key="2">
    <source>
        <dbReference type="ARBA" id="ARBA00022692"/>
    </source>
</evidence>
<dbReference type="Proteomes" id="UP001305414">
    <property type="component" value="Unassembled WGS sequence"/>
</dbReference>
<dbReference type="EMBL" id="JAWHQM010000078">
    <property type="protein sequence ID" value="KAK5636802.1"/>
    <property type="molecule type" value="Genomic_DNA"/>
</dbReference>
<reference evidence="7 8" key="1">
    <citation type="submission" date="2023-10" db="EMBL/GenBank/DDBJ databases">
        <title>Draft genome sequence of Xylaria bambusicola isolate GMP-LS, the root and basal stem rot pathogen of sugarcane in Indonesia.</title>
        <authorList>
            <person name="Selvaraj P."/>
            <person name="Muralishankar V."/>
            <person name="Muruganantham S."/>
            <person name="Sp S."/>
            <person name="Haryani S."/>
            <person name="Lau K.J.X."/>
            <person name="Naqvi N.I."/>
        </authorList>
    </citation>
    <scope>NUCLEOTIDE SEQUENCE [LARGE SCALE GENOMIC DNA]</scope>
    <source>
        <strain evidence="7">GMP-LS</strain>
    </source>
</reference>
<dbReference type="SUPFAM" id="SSF103473">
    <property type="entry name" value="MFS general substrate transporter"/>
    <property type="match status" value="1"/>
</dbReference>
<evidence type="ECO:0000256" key="6">
    <source>
        <dbReference type="SAM" id="Phobius"/>
    </source>
</evidence>
<comment type="caution">
    <text evidence="7">The sequence shown here is derived from an EMBL/GenBank/DDBJ whole genome shotgun (WGS) entry which is preliminary data.</text>
</comment>
<evidence type="ECO:0000256" key="5">
    <source>
        <dbReference type="SAM" id="MobiDB-lite"/>
    </source>
</evidence>
<dbReference type="GO" id="GO:0016020">
    <property type="term" value="C:membrane"/>
    <property type="evidence" value="ECO:0007669"/>
    <property type="project" value="UniProtKB-SubCell"/>
</dbReference>
<organism evidence="7 8">
    <name type="scientific">Xylaria bambusicola</name>
    <dbReference type="NCBI Taxonomy" id="326684"/>
    <lineage>
        <taxon>Eukaryota</taxon>
        <taxon>Fungi</taxon>
        <taxon>Dikarya</taxon>
        <taxon>Ascomycota</taxon>
        <taxon>Pezizomycotina</taxon>
        <taxon>Sordariomycetes</taxon>
        <taxon>Xylariomycetidae</taxon>
        <taxon>Xylariales</taxon>
        <taxon>Xylariaceae</taxon>
        <taxon>Xylaria</taxon>
    </lineage>
</organism>
<feature type="transmembrane region" description="Helical" evidence="6">
    <location>
        <begin position="380"/>
        <end position="399"/>
    </location>
</feature>
<dbReference type="PANTHER" id="PTHR23507:SF1">
    <property type="entry name" value="FI18259P1-RELATED"/>
    <property type="match status" value="1"/>
</dbReference>
<keyword evidence="2 6" id="KW-0812">Transmembrane</keyword>
<evidence type="ECO:0000313" key="8">
    <source>
        <dbReference type="Proteomes" id="UP001305414"/>
    </source>
</evidence>
<dbReference type="Gene3D" id="1.20.1250.20">
    <property type="entry name" value="MFS general substrate transporter like domains"/>
    <property type="match status" value="1"/>
</dbReference>
<keyword evidence="3 6" id="KW-1133">Transmembrane helix</keyword>
<dbReference type="GO" id="GO:0022857">
    <property type="term" value="F:transmembrane transporter activity"/>
    <property type="evidence" value="ECO:0007669"/>
    <property type="project" value="TreeGrafter"/>
</dbReference>
<feature type="region of interest" description="Disordered" evidence="5">
    <location>
        <begin position="1"/>
        <end position="26"/>
    </location>
</feature>
<keyword evidence="4 6" id="KW-0472">Membrane</keyword>
<sequence length="532" mass="59466">MLEHTQGLGQGQQNGSDEIEPLLSPGPSTDNAVKPPLALSHQTRCTWPWIYVVLFCIAIAIVSEIGEYLFLAPRVRLFESVSCTRYYLEHDPSVIQPDGSVPEYLCKVNPVQDEVASVLGWQLFFDSIPAIILPLPFGYLADRYGRRWILFTAMIGYTMTWVSTLFFVTTTMVTTIVADVVPPNLRYDHPFATPSCYKWHRYLVAHKHDCETNTPISESRSTVFFYRFCSELIAECFVPPFTYLLMERGVWIPLLVALSFQILATTMTSLMPETLPVVSPEIESDSLDSPTTSLISPSLNEPTANRTWIQQAKDSFTFDCCNAGFHFLISKFGRQSSTVLFQYVSKRYRWSLSQVRVTGRVFHTSRLTTEQAGLLLSVRAGVNILLFTMILPLIINFVLSNTHAATRDLWIGQVSIVLMTIGVFIVAVAATATLFIIGLVVYTFGTGFPPIIRSLVTFLVESHHESQNSDVARLYAIISVLEGIGSLLAGPGTAWAFRWGLSLGDSWFGLPYLFATILFAVALVTVFSIRLK</sequence>
<accession>A0AAN7ZAS4</accession>
<proteinExistence type="predicted"/>
<evidence type="ECO:0000256" key="3">
    <source>
        <dbReference type="ARBA" id="ARBA00022989"/>
    </source>
</evidence>
<evidence type="ECO:0008006" key="9">
    <source>
        <dbReference type="Google" id="ProtNLM"/>
    </source>
</evidence>
<evidence type="ECO:0000256" key="1">
    <source>
        <dbReference type="ARBA" id="ARBA00004141"/>
    </source>
</evidence>
<keyword evidence="8" id="KW-1185">Reference proteome</keyword>
<evidence type="ECO:0000313" key="7">
    <source>
        <dbReference type="EMBL" id="KAK5636802.1"/>
    </source>
</evidence>
<comment type="subcellular location">
    <subcellularLocation>
        <location evidence="1">Membrane</location>
        <topology evidence="1">Multi-pass membrane protein</topology>
    </subcellularLocation>
</comment>
<name>A0AAN7ZAS4_9PEZI</name>
<protein>
    <recommendedName>
        <fullName evidence="9">Major facilitator superfamily (MFS) profile domain-containing protein</fullName>
    </recommendedName>
</protein>
<dbReference type="InterPro" id="IPR036259">
    <property type="entry name" value="MFS_trans_sf"/>
</dbReference>
<feature type="transmembrane region" description="Helical" evidence="6">
    <location>
        <begin position="509"/>
        <end position="529"/>
    </location>
</feature>
<feature type="transmembrane region" description="Helical" evidence="6">
    <location>
        <begin position="474"/>
        <end position="497"/>
    </location>
</feature>